<feature type="domain" description="EF-hand" evidence="4">
    <location>
        <begin position="245"/>
        <end position="280"/>
    </location>
</feature>
<accession>A0AAV4EQL7</accession>
<dbReference type="PROSITE" id="PS00018">
    <property type="entry name" value="EF_HAND_1"/>
    <property type="match status" value="1"/>
</dbReference>
<evidence type="ECO:0000313" key="5">
    <source>
        <dbReference type="EMBL" id="GFR62763.1"/>
    </source>
</evidence>
<dbReference type="PANTHER" id="PTHR23056">
    <property type="entry name" value="CALCINEURIN B"/>
    <property type="match status" value="1"/>
</dbReference>
<dbReference type="Pfam" id="PF13499">
    <property type="entry name" value="EF-hand_7"/>
    <property type="match status" value="1"/>
</dbReference>
<dbReference type="Gene3D" id="1.10.238.10">
    <property type="entry name" value="EF-hand"/>
    <property type="match status" value="1"/>
</dbReference>
<organism evidence="5 6">
    <name type="scientific">Elysia marginata</name>
    <dbReference type="NCBI Taxonomy" id="1093978"/>
    <lineage>
        <taxon>Eukaryota</taxon>
        <taxon>Metazoa</taxon>
        <taxon>Spiralia</taxon>
        <taxon>Lophotrochozoa</taxon>
        <taxon>Mollusca</taxon>
        <taxon>Gastropoda</taxon>
        <taxon>Heterobranchia</taxon>
        <taxon>Euthyneura</taxon>
        <taxon>Panpulmonata</taxon>
        <taxon>Sacoglossa</taxon>
        <taxon>Placobranchoidea</taxon>
        <taxon>Plakobranchidae</taxon>
        <taxon>Elysia</taxon>
    </lineage>
</organism>
<evidence type="ECO:0000256" key="3">
    <source>
        <dbReference type="SAM" id="Phobius"/>
    </source>
</evidence>
<gene>
    <name evidence="5" type="ORF">ElyMa_001879200</name>
</gene>
<dbReference type="InterPro" id="IPR045198">
    <property type="entry name" value="CNBL1-10"/>
</dbReference>
<dbReference type="InterPro" id="IPR018247">
    <property type="entry name" value="EF_Hand_1_Ca_BS"/>
</dbReference>
<feature type="transmembrane region" description="Helical" evidence="3">
    <location>
        <begin position="26"/>
        <end position="58"/>
    </location>
</feature>
<evidence type="ECO:0000256" key="1">
    <source>
        <dbReference type="ARBA" id="ARBA00022737"/>
    </source>
</evidence>
<keyword evidence="1" id="KW-0677">Repeat</keyword>
<keyword evidence="3" id="KW-0472">Membrane</keyword>
<proteinExistence type="predicted"/>
<dbReference type="GO" id="GO:0019722">
    <property type="term" value="P:calcium-mediated signaling"/>
    <property type="evidence" value="ECO:0007669"/>
    <property type="project" value="InterPro"/>
</dbReference>
<comment type="caution">
    <text evidence="5">The sequence shown here is derived from an EMBL/GenBank/DDBJ whole genome shotgun (WGS) entry which is preliminary data.</text>
</comment>
<keyword evidence="2" id="KW-0106">Calcium</keyword>
<keyword evidence="6" id="KW-1185">Reference proteome</keyword>
<dbReference type="InterPro" id="IPR002048">
    <property type="entry name" value="EF_hand_dom"/>
</dbReference>
<dbReference type="SUPFAM" id="SSF47473">
    <property type="entry name" value="EF-hand"/>
    <property type="match status" value="1"/>
</dbReference>
<reference evidence="5 6" key="1">
    <citation type="journal article" date="2021" name="Elife">
        <title>Chloroplast acquisition without the gene transfer in kleptoplastic sea slugs, Plakobranchus ocellatus.</title>
        <authorList>
            <person name="Maeda T."/>
            <person name="Takahashi S."/>
            <person name="Yoshida T."/>
            <person name="Shimamura S."/>
            <person name="Takaki Y."/>
            <person name="Nagai Y."/>
            <person name="Toyoda A."/>
            <person name="Suzuki Y."/>
            <person name="Arimoto A."/>
            <person name="Ishii H."/>
            <person name="Satoh N."/>
            <person name="Nishiyama T."/>
            <person name="Hasebe M."/>
            <person name="Maruyama T."/>
            <person name="Minagawa J."/>
            <person name="Obokata J."/>
            <person name="Shigenobu S."/>
        </authorList>
    </citation>
    <scope>NUCLEOTIDE SEQUENCE [LARGE SCALE GENOMIC DNA]</scope>
</reference>
<keyword evidence="3" id="KW-1133">Transmembrane helix</keyword>
<dbReference type="Proteomes" id="UP000762676">
    <property type="component" value="Unassembled WGS sequence"/>
</dbReference>
<dbReference type="AlphaFoldDB" id="A0AAV4EQL7"/>
<sequence>MYVFAILLISLLASWNHNNVLYWKNFSYNLIIIINIVITNLIITFIIIIIIIIIIITTTNTTTTTTIIIITTSSSSTSIFLNIISLSIASIVHTGAAVFAMATFDELRKRTKQMSEKVAKLTGVEESIALNVIMYAKNLTSPSNPDVIDKLVFIAQLCTRFGMSSLFFIDIIFASMKGKSCSHLKLEEYVRMICVFLSSDISVKIEYVFNCYDIHQDGRLDQREAHALLMSSIIMSSDDQDNDDQVKDLIDIVMAMTDINSDGVITLEEFAGFVQGNILCIELLGSVLPQQSYVDK</sequence>
<dbReference type="EMBL" id="BMAT01003810">
    <property type="protein sequence ID" value="GFR62763.1"/>
    <property type="molecule type" value="Genomic_DNA"/>
</dbReference>
<keyword evidence="3" id="KW-0812">Transmembrane</keyword>
<dbReference type="GO" id="GO:0005509">
    <property type="term" value="F:calcium ion binding"/>
    <property type="evidence" value="ECO:0007669"/>
    <property type="project" value="InterPro"/>
</dbReference>
<dbReference type="InterPro" id="IPR011992">
    <property type="entry name" value="EF-hand-dom_pair"/>
</dbReference>
<evidence type="ECO:0000259" key="4">
    <source>
        <dbReference type="PROSITE" id="PS50222"/>
    </source>
</evidence>
<dbReference type="PANTHER" id="PTHR23056:SF26">
    <property type="entry name" value="CALCINEURIN B-LIKE PROTEIN 10"/>
    <property type="match status" value="1"/>
</dbReference>
<name>A0AAV4EQL7_9GAST</name>
<dbReference type="GO" id="GO:0019900">
    <property type="term" value="F:kinase binding"/>
    <property type="evidence" value="ECO:0007669"/>
    <property type="project" value="InterPro"/>
</dbReference>
<protein>
    <submittedName>
        <fullName evidence="5">EF-hand calcium-binding domain-containing protein 1</fullName>
    </submittedName>
</protein>
<feature type="transmembrane region" description="Helical" evidence="3">
    <location>
        <begin position="79"/>
        <end position="104"/>
    </location>
</feature>
<evidence type="ECO:0000313" key="6">
    <source>
        <dbReference type="Proteomes" id="UP000762676"/>
    </source>
</evidence>
<evidence type="ECO:0000256" key="2">
    <source>
        <dbReference type="ARBA" id="ARBA00022837"/>
    </source>
</evidence>
<dbReference type="PROSITE" id="PS50222">
    <property type="entry name" value="EF_HAND_2"/>
    <property type="match status" value="1"/>
</dbReference>